<keyword evidence="2" id="KW-1185">Reference proteome</keyword>
<evidence type="ECO:0000313" key="1">
    <source>
        <dbReference type="EMBL" id="ACU75629.1"/>
    </source>
</evidence>
<sequence precursor="true">MRQSWILIVLGLLLIGGAAYVGLHHSHLDIDVGTSGITVAHVRVDCGSPLSRKYPLPAGLQYQGKGPCASSTALARQLTGSALAAAAGVGCLVMGITGLVRRPAAAPSAVSGD</sequence>
<protein>
    <submittedName>
        <fullName evidence="1">Uncharacterized protein</fullName>
    </submittedName>
</protein>
<evidence type="ECO:0000313" key="2">
    <source>
        <dbReference type="Proteomes" id="UP000000851"/>
    </source>
</evidence>
<dbReference type="RefSeq" id="WP_015795358.1">
    <property type="nucleotide sequence ID" value="NC_013131.1"/>
</dbReference>
<organism evidence="1 2">
    <name type="scientific">Catenulispora acidiphila (strain DSM 44928 / JCM 14897 / NBRC 102108 / NRRL B-24433 / ID139908)</name>
    <dbReference type="NCBI Taxonomy" id="479433"/>
    <lineage>
        <taxon>Bacteria</taxon>
        <taxon>Bacillati</taxon>
        <taxon>Actinomycetota</taxon>
        <taxon>Actinomycetes</taxon>
        <taxon>Catenulisporales</taxon>
        <taxon>Catenulisporaceae</taxon>
        <taxon>Catenulispora</taxon>
    </lineage>
</organism>
<dbReference type="Proteomes" id="UP000000851">
    <property type="component" value="Chromosome"/>
</dbReference>
<dbReference type="EMBL" id="CP001700">
    <property type="protein sequence ID" value="ACU75629.1"/>
    <property type="molecule type" value="Genomic_DNA"/>
</dbReference>
<name>C7Q1S8_CATAD</name>
<proteinExistence type="predicted"/>
<dbReference type="HOGENOM" id="CLU_2128988_0_0_11"/>
<dbReference type="AlphaFoldDB" id="C7Q1S8"/>
<dbReference type="InParanoid" id="C7Q1S8"/>
<dbReference type="KEGG" id="cai:Caci_6787"/>
<reference evidence="1 2" key="1">
    <citation type="journal article" date="2009" name="Stand. Genomic Sci.">
        <title>Complete genome sequence of Catenulispora acidiphila type strain (ID 139908).</title>
        <authorList>
            <person name="Copeland A."/>
            <person name="Lapidus A."/>
            <person name="Glavina Del Rio T."/>
            <person name="Nolan M."/>
            <person name="Lucas S."/>
            <person name="Chen F."/>
            <person name="Tice H."/>
            <person name="Cheng J.F."/>
            <person name="Bruce D."/>
            <person name="Goodwin L."/>
            <person name="Pitluck S."/>
            <person name="Mikhailova N."/>
            <person name="Pati A."/>
            <person name="Ivanova N."/>
            <person name="Mavromatis K."/>
            <person name="Chen A."/>
            <person name="Palaniappan K."/>
            <person name="Chain P."/>
            <person name="Land M."/>
            <person name="Hauser L."/>
            <person name="Chang Y.J."/>
            <person name="Jeffries C.D."/>
            <person name="Chertkov O."/>
            <person name="Brettin T."/>
            <person name="Detter J.C."/>
            <person name="Han C."/>
            <person name="Ali Z."/>
            <person name="Tindall B.J."/>
            <person name="Goker M."/>
            <person name="Bristow J."/>
            <person name="Eisen J.A."/>
            <person name="Markowitz V."/>
            <person name="Hugenholtz P."/>
            <person name="Kyrpides N.C."/>
            <person name="Klenk H.P."/>
        </authorList>
    </citation>
    <scope>NUCLEOTIDE SEQUENCE [LARGE SCALE GENOMIC DNA]</scope>
    <source>
        <strain evidence="2">DSM 44928 / JCM 14897 / NBRC 102108 / NRRL B-24433 / ID139908</strain>
    </source>
</reference>
<gene>
    <name evidence="1" type="ordered locus">Caci_6787</name>
</gene>
<accession>C7Q1S8</accession>